<name>A0AAV7QGD1_PLEWA</name>
<organism evidence="1 2">
    <name type="scientific">Pleurodeles waltl</name>
    <name type="common">Iberian ribbed newt</name>
    <dbReference type="NCBI Taxonomy" id="8319"/>
    <lineage>
        <taxon>Eukaryota</taxon>
        <taxon>Metazoa</taxon>
        <taxon>Chordata</taxon>
        <taxon>Craniata</taxon>
        <taxon>Vertebrata</taxon>
        <taxon>Euteleostomi</taxon>
        <taxon>Amphibia</taxon>
        <taxon>Batrachia</taxon>
        <taxon>Caudata</taxon>
        <taxon>Salamandroidea</taxon>
        <taxon>Salamandridae</taxon>
        <taxon>Pleurodelinae</taxon>
        <taxon>Pleurodeles</taxon>
    </lineage>
</organism>
<proteinExistence type="predicted"/>
<evidence type="ECO:0000313" key="1">
    <source>
        <dbReference type="EMBL" id="KAJ1139298.1"/>
    </source>
</evidence>
<gene>
    <name evidence="1" type="ORF">NDU88_005673</name>
</gene>
<evidence type="ECO:0000313" key="2">
    <source>
        <dbReference type="Proteomes" id="UP001066276"/>
    </source>
</evidence>
<sequence>MTYASPMWSGCKLRYRKALQTLQNRALRIAAGAPCFARTVDLHRDLGIEMLDDHLRTLNVEFYKGLDQKENPLIKKLSDISANPFDHYPRPITAITMRTNFKCDKESQINKQTKQQFNKYKMCME</sequence>
<reference evidence="1" key="1">
    <citation type="journal article" date="2022" name="bioRxiv">
        <title>Sequencing and chromosome-scale assembly of the giantPleurodeles waltlgenome.</title>
        <authorList>
            <person name="Brown T."/>
            <person name="Elewa A."/>
            <person name="Iarovenko S."/>
            <person name="Subramanian E."/>
            <person name="Araus A.J."/>
            <person name="Petzold A."/>
            <person name="Susuki M."/>
            <person name="Suzuki K.-i.T."/>
            <person name="Hayashi T."/>
            <person name="Toyoda A."/>
            <person name="Oliveira C."/>
            <person name="Osipova E."/>
            <person name="Leigh N.D."/>
            <person name="Simon A."/>
            <person name="Yun M.H."/>
        </authorList>
    </citation>
    <scope>NUCLEOTIDE SEQUENCE</scope>
    <source>
        <strain evidence="1">20211129_DDA</strain>
        <tissue evidence="1">Liver</tissue>
    </source>
</reference>
<accession>A0AAV7QGD1</accession>
<dbReference type="AlphaFoldDB" id="A0AAV7QGD1"/>
<protein>
    <submittedName>
        <fullName evidence="1">Uncharacterized protein</fullName>
    </submittedName>
</protein>
<keyword evidence="2" id="KW-1185">Reference proteome</keyword>
<comment type="caution">
    <text evidence="1">The sequence shown here is derived from an EMBL/GenBank/DDBJ whole genome shotgun (WGS) entry which is preliminary data.</text>
</comment>
<dbReference type="Proteomes" id="UP001066276">
    <property type="component" value="Chromosome 6"/>
</dbReference>
<dbReference type="EMBL" id="JANPWB010000010">
    <property type="protein sequence ID" value="KAJ1139298.1"/>
    <property type="molecule type" value="Genomic_DNA"/>
</dbReference>